<evidence type="ECO:0000256" key="1">
    <source>
        <dbReference type="SAM" id="Phobius"/>
    </source>
</evidence>
<protein>
    <submittedName>
        <fullName evidence="2">Uncharacterized protein</fullName>
    </submittedName>
</protein>
<reference evidence="2" key="1">
    <citation type="submission" date="2020-09" db="EMBL/GenBank/DDBJ databases">
        <title>Novel species of Mucilaginibacter isolated from a glacier on the Tibetan Plateau.</title>
        <authorList>
            <person name="Liu Q."/>
            <person name="Xin Y.-H."/>
        </authorList>
    </citation>
    <scope>NUCLEOTIDE SEQUENCE</scope>
    <source>
        <strain evidence="2">ZB1P21</strain>
    </source>
</reference>
<evidence type="ECO:0000313" key="2">
    <source>
        <dbReference type="EMBL" id="MBD1395341.1"/>
    </source>
</evidence>
<name>A0A926NSN8_9SPHI</name>
<keyword evidence="1" id="KW-0812">Transmembrane</keyword>
<dbReference type="EMBL" id="JACWMX010000011">
    <property type="protein sequence ID" value="MBD1395341.1"/>
    <property type="molecule type" value="Genomic_DNA"/>
</dbReference>
<keyword evidence="1" id="KW-0472">Membrane</keyword>
<sequence length="54" mass="5942">MNYTSIVAVIVLAVAVLGLLVWKNISDGESSLKGTAWGGHTFRKSRRKRQQGLK</sequence>
<keyword evidence="3" id="KW-1185">Reference proteome</keyword>
<evidence type="ECO:0000313" key="3">
    <source>
        <dbReference type="Proteomes" id="UP000619078"/>
    </source>
</evidence>
<dbReference type="AlphaFoldDB" id="A0A926NSN8"/>
<gene>
    <name evidence="2" type="ORF">IDJ76_19720</name>
</gene>
<accession>A0A926NSN8</accession>
<comment type="caution">
    <text evidence="2">The sequence shown here is derived from an EMBL/GenBank/DDBJ whole genome shotgun (WGS) entry which is preliminary data.</text>
</comment>
<organism evidence="2 3">
    <name type="scientific">Mucilaginibacter glaciei</name>
    <dbReference type="NCBI Taxonomy" id="2772109"/>
    <lineage>
        <taxon>Bacteria</taxon>
        <taxon>Pseudomonadati</taxon>
        <taxon>Bacteroidota</taxon>
        <taxon>Sphingobacteriia</taxon>
        <taxon>Sphingobacteriales</taxon>
        <taxon>Sphingobacteriaceae</taxon>
        <taxon>Mucilaginibacter</taxon>
    </lineage>
</organism>
<keyword evidence="1" id="KW-1133">Transmembrane helix</keyword>
<dbReference type="RefSeq" id="WP_191165883.1">
    <property type="nucleotide sequence ID" value="NZ_JACWMX010000011.1"/>
</dbReference>
<feature type="transmembrane region" description="Helical" evidence="1">
    <location>
        <begin position="6"/>
        <end position="25"/>
    </location>
</feature>
<dbReference type="Proteomes" id="UP000619078">
    <property type="component" value="Unassembled WGS sequence"/>
</dbReference>
<proteinExistence type="predicted"/>